<dbReference type="CDD" id="cd04254">
    <property type="entry name" value="AAK_UMPK-PyrH-Ec"/>
    <property type="match status" value="1"/>
</dbReference>
<dbReference type="Proteomes" id="UP000032309">
    <property type="component" value="Unassembled WGS sequence"/>
</dbReference>
<dbReference type="InterPro" id="IPR011817">
    <property type="entry name" value="Uridylate_kinase"/>
</dbReference>
<evidence type="ECO:0000259" key="12">
    <source>
        <dbReference type="Pfam" id="PF00696"/>
    </source>
</evidence>
<evidence type="ECO:0000256" key="9">
    <source>
        <dbReference type="ARBA" id="ARBA00022975"/>
    </source>
</evidence>
<feature type="binding site" evidence="11">
    <location>
        <begin position="13"/>
        <end position="16"/>
    </location>
    <ligand>
        <name>ATP</name>
        <dbReference type="ChEBI" id="CHEBI:30616"/>
    </ligand>
</feature>
<feature type="binding site" evidence="11">
    <location>
        <position position="55"/>
    </location>
    <ligand>
        <name>UMP</name>
        <dbReference type="ChEBI" id="CHEBI:57865"/>
    </ligand>
</feature>
<feature type="binding site" evidence="11">
    <location>
        <position position="163"/>
    </location>
    <ligand>
        <name>ATP</name>
        <dbReference type="ChEBI" id="CHEBI:30616"/>
    </ligand>
</feature>
<dbReference type="InterPro" id="IPR036393">
    <property type="entry name" value="AceGlu_kinase-like_sf"/>
</dbReference>
<sequence length="239" mass="25932">MKSAIKYKRVLLKLSGEGFGDEGGRGLESERFDTLAKEIQKISRTGVELAIVVGGGNILRGAKLSNTGKSRVQADQIGMIATAINALFLQDTLEGLSVETRVVSALEIKNITEPFVLRNCLQYLKEKNVVIFAGGTGNPYFTTDTAAALRAIEIKADIMLKATQVDGVYSDDPRKNVSAKLYKKLTYMDVLSEQLGVMDLTAISLSMENKLPIIVLNINNCKNIEKAISGKPVGTYIGE</sequence>
<evidence type="ECO:0000313" key="14">
    <source>
        <dbReference type="Proteomes" id="UP000032309"/>
    </source>
</evidence>
<feature type="binding site" evidence="11">
    <location>
        <position position="60"/>
    </location>
    <ligand>
        <name>ATP</name>
        <dbReference type="ChEBI" id="CHEBI:30616"/>
    </ligand>
</feature>
<evidence type="ECO:0000256" key="1">
    <source>
        <dbReference type="ARBA" id="ARBA00004496"/>
    </source>
</evidence>
<dbReference type="InterPro" id="IPR001048">
    <property type="entry name" value="Asp/Glu/Uridylate_kinase"/>
</dbReference>
<keyword evidence="7 11" id="KW-0418">Kinase</keyword>
<evidence type="ECO:0000256" key="10">
    <source>
        <dbReference type="ARBA" id="ARBA00047767"/>
    </source>
</evidence>
<dbReference type="RefSeq" id="WP_052563493.1">
    <property type="nucleotide sequence ID" value="NZ_BAFN01000001.1"/>
</dbReference>
<keyword evidence="8 11" id="KW-0067">ATP-binding</keyword>
<evidence type="ECO:0000256" key="5">
    <source>
        <dbReference type="ARBA" id="ARBA00022679"/>
    </source>
</evidence>
<feature type="binding site" evidence="11">
    <location>
        <position position="172"/>
    </location>
    <ligand>
        <name>ATP</name>
        <dbReference type="ChEBI" id="CHEBI:30616"/>
    </ligand>
</feature>
<keyword evidence="14" id="KW-1185">Reference proteome</keyword>
<feature type="binding site" evidence="11">
    <location>
        <position position="56"/>
    </location>
    <ligand>
        <name>ATP</name>
        <dbReference type="ChEBI" id="CHEBI:30616"/>
    </ligand>
</feature>
<dbReference type="SUPFAM" id="SSF53633">
    <property type="entry name" value="Carbamate kinase-like"/>
    <property type="match status" value="1"/>
</dbReference>
<keyword evidence="4 11" id="KW-0963">Cytoplasm</keyword>
<dbReference type="NCBIfam" id="TIGR02075">
    <property type="entry name" value="pyrH_bact"/>
    <property type="match status" value="1"/>
</dbReference>
<proteinExistence type="inferred from homology"/>
<evidence type="ECO:0000256" key="6">
    <source>
        <dbReference type="ARBA" id="ARBA00022741"/>
    </source>
</evidence>
<comment type="caution">
    <text evidence="11">Lacks conserved residue(s) required for the propagation of feature annotation.</text>
</comment>
<comment type="catalytic activity">
    <reaction evidence="10 11">
        <text>UMP + ATP = UDP + ADP</text>
        <dbReference type="Rhea" id="RHEA:24400"/>
        <dbReference type="ChEBI" id="CHEBI:30616"/>
        <dbReference type="ChEBI" id="CHEBI:57865"/>
        <dbReference type="ChEBI" id="CHEBI:58223"/>
        <dbReference type="ChEBI" id="CHEBI:456216"/>
        <dbReference type="EC" id="2.7.4.22"/>
    </reaction>
</comment>
<dbReference type="PANTHER" id="PTHR42833">
    <property type="entry name" value="URIDYLATE KINASE"/>
    <property type="match status" value="1"/>
</dbReference>
<feature type="binding site" evidence="11">
    <location>
        <position position="169"/>
    </location>
    <ligand>
        <name>ATP</name>
        <dbReference type="ChEBI" id="CHEBI:30616"/>
    </ligand>
</feature>
<reference evidence="14" key="1">
    <citation type="journal article" date="2015" name="Genome Announc.">
        <title>Draft Genome Sequence of an Anaerobic Ammonium-Oxidizing Bacterium, "Candidatus Brocadia sinica".</title>
        <authorList>
            <person name="Oshiki M."/>
            <person name="Shinyako-Hata K."/>
            <person name="Satoh H."/>
            <person name="Okabe S."/>
        </authorList>
    </citation>
    <scope>NUCLEOTIDE SEQUENCE [LARGE SCALE GENOMIC DNA]</scope>
    <source>
        <strain evidence="14">JPN1</strain>
    </source>
</reference>
<keyword evidence="5 11" id="KW-0808">Transferase</keyword>
<feature type="domain" description="Aspartate/glutamate/uridylate kinase" evidence="12">
    <location>
        <begin position="8"/>
        <end position="217"/>
    </location>
</feature>
<evidence type="ECO:0000256" key="4">
    <source>
        <dbReference type="ARBA" id="ARBA00022490"/>
    </source>
</evidence>
<gene>
    <name evidence="11" type="primary">pyrH</name>
    <name evidence="13" type="ORF">BROSI_A1972</name>
</gene>
<name>A0ABQ0JXN8_9BACT</name>
<dbReference type="EMBL" id="BAFN01000001">
    <property type="protein sequence ID" value="GAN33450.1"/>
    <property type="molecule type" value="Genomic_DNA"/>
</dbReference>
<accession>A0ABQ0JXN8</accession>
<comment type="function">
    <text evidence="11">Catalyzes the reversible phosphorylation of UMP to UDP.</text>
</comment>
<keyword evidence="9 11" id="KW-0665">Pyrimidine biosynthesis</keyword>
<protein>
    <recommendedName>
        <fullName evidence="11">Uridylate kinase</fullName>
        <shortName evidence="11">UK</shortName>
        <ecNumber evidence="11">2.7.4.22</ecNumber>
    </recommendedName>
    <alternativeName>
        <fullName evidence="11">Uridine monophosphate kinase</fullName>
        <shortName evidence="11">UMP kinase</shortName>
        <shortName evidence="11">UMPK</shortName>
    </alternativeName>
</protein>
<feature type="binding site" evidence="11">
    <location>
        <begin position="136"/>
        <end position="143"/>
    </location>
    <ligand>
        <name>UMP</name>
        <dbReference type="ChEBI" id="CHEBI:57865"/>
    </ligand>
</feature>
<evidence type="ECO:0000256" key="2">
    <source>
        <dbReference type="ARBA" id="ARBA00004791"/>
    </source>
</evidence>
<dbReference type="PIRSF" id="PIRSF005650">
    <property type="entry name" value="Uridylate_kin"/>
    <property type="match status" value="1"/>
</dbReference>
<evidence type="ECO:0000256" key="11">
    <source>
        <dbReference type="HAMAP-Rule" id="MF_01220"/>
    </source>
</evidence>
<dbReference type="EC" id="2.7.4.22" evidence="11"/>
<comment type="caution">
    <text evidence="13">The sequence shown here is derived from an EMBL/GenBank/DDBJ whole genome shotgun (WGS) entry which is preliminary data.</text>
</comment>
<comment type="activity regulation">
    <text evidence="11">Inhibited by UTP.</text>
</comment>
<evidence type="ECO:0000256" key="3">
    <source>
        <dbReference type="ARBA" id="ARBA00007614"/>
    </source>
</evidence>
<dbReference type="Pfam" id="PF00696">
    <property type="entry name" value="AA_kinase"/>
    <property type="match status" value="1"/>
</dbReference>
<comment type="subunit">
    <text evidence="11">Homohexamer.</text>
</comment>
<evidence type="ECO:0000256" key="8">
    <source>
        <dbReference type="ARBA" id="ARBA00022840"/>
    </source>
</evidence>
<dbReference type="GO" id="GO:0016301">
    <property type="term" value="F:kinase activity"/>
    <property type="evidence" value="ECO:0007669"/>
    <property type="project" value="UniProtKB-KW"/>
</dbReference>
<dbReference type="PANTHER" id="PTHR42833:SF4">
    <property type="entry name" value="URIDYLATE KINASE PUMPKIN, CHLOROPLASTIC"/>
    <property type="match status" value="1"/>
</dbReference>
<feature type="binding site" evidence="11">
    <location>
        <position position="75"/>
    </location>
    <ligand>
        <name>UMP</name>
        <dbReference type="ChEBI" id="CHEBI:57865"/>
    </ligand>
</feature>
<comment type="similarity">
    <text evidence="3 11">Belongs to the UMP kinase family.</text>
</comment>
<comment type="pathway">
    <text evidence="2 11">Pyrimidine metabolism; CTP biosynthesis via de novo pathway; UDP from UMP (UMPK route): step 1/1.</text>
</comment>
<evidence type="ECO:0000256" key="7">
    <source>
        <dbReference type="ARBA" id="ARBA00022777"/>
    </source>
</evidence>
<keyword evidence="6 11" id="KW-0547">Nucleotide-binding</keyword>
<dbReference type="HAMAP" id="MF_01220_B">
    <property type="entry name" value="PyrH_B"/>
    <property type="match status" value="1"/>
</dbReference>
<dbReference type="InterPro" id="IPR015963">
    <property type="entry name" value="Uridylate_kinase_bac"/>
</dbReference>
<dbReference type="Gene3D" id="3.40.1160.10">
    <property type="entry name" value="Acetylglutamate kinase-like"/>
    <property type="match status" value="1"/>
</dbReference>
<feature type="binding site" evidence="11">
    <location>
        <position position="164"/>
    </location>
    <ligand>
        <name>ATP</name>
        <dbReference type="ChEBI" id="CHEBI:30616"/>
    </ligand>
</feature>
<organism evidence="13 14">
    <name type="scientific">Candidatus Brocadia sinica JPN1</name>
    <dbReference type="NCBI Taxonomy" id="1197129"/>
    <lineage>
        <taxon>Bacteria</taxon>
        <taxon>Pseudomonadati</taxon>
        <taxon>Planctomycetota</taxon>
        <taxon>Candidatus Brocadiia</taxon>
        <taxon>Candidatus Brocadiales</taxon>
        <taxon>Candidatus Brocadiaceae</taxon>
        <taxon>Candidatus Brocadia</taxon>
    </lineage>
</organism>
<evidence type="ECO:0000313" key="13">
    <source>
        <dbReference type="EMBL" id="GAN33450.1"/>
    </source>
</evidence>
<comment type="subcellular location">
    <subcellularLocation>
        <location evidence="1 11">Cytoplasm</location>
    </subcellularLocation>
</comment>